<accession>M0DU40</accession>
<dbReference type="OrthoDB" id="317850at2157"/>
<dbReference type="EMBL" id="AOJE01000057">
    <property type="protein sequence ID" value="ELZ38358.1"/>
    <property type="molecule type" value="Genomic_DNA"/>
</dbReference>
<dbReference type="eggNOG" id="arCOG03020">
    <property type="taxonomic scope" value="Archaea"/>
</dbReference>
<comment type="caution">
    <text evidence="2">The sequence shown here is derived from an EMBL/GenBank/DDBJ whole genome shotgun (WGS) entry which is preliminary data.</text>
</comment>
<organism evidence="2 3">
    <name type="scientific">Halorubrum saccharovorum DSM 1137</name>
    <dbReference type="NCBI Taxonomy" id="1227484"/>
    <lineage>
        <taxon>Archaea</taxon>
        <taxon>Methanobacteriati</taxon>
        <taxon>Methanobacteriota</taxon>
        <taxon>Stenosarchaea group</taxon>
        <taxon>Halobacteria</taxon>
        <taxon>Halobacteriales</taxon>
        <taxon>Haloferacaceae</taxon>
        <taxon>Halorubrum</taxon>
    </lineage>
</organism>
<reference evidence="2 3" key="1">
    <citation type="journal article" date="2014" name="PLoS Genet.">
        <title>Phylogenetically driven sequencing of extremely halophilic archaea reveals strategies for static and dynamic osmo-response.</title>
        <authorList>
            <person name="Becker E.A."/>
            <person name="Seitzer P.M."/>
            <person name="Tritt A."/>
            <person name="Larsen D."/>
            <person name="Krusor M."/>
            <person name="Yao A.I."/>
            <person name="Wu D."/>
            <person name="Madern D."/>
            <person name="Eisen J.A."/>
            <person name="Darling A.E."/>
            <person name="Facciotti M.T."/>
        </authorList>
    </citation>
    <scope>NUCLEOTIDE SEQUENCE [LARGE SCALE GENOMIC DNA]</scope>
    <source>
        <strain evidence="2 3">DSM 1137</strain>
    </source>
</reference>
<keyword evidence="3" id="KW-1185">Reference proteome</keyword>
<dbReference type="PATRIC" id="fig|1227484.4.peg.2029"/>
<gene>
    <name evidence="2" type="ORF">C471_10370</name>
</gene>
<evidence type="ECO:0000313" key="3">
    <source>
        <dbReference type="Proteomes" id="UP000011514"/>
    </source>
</evidence>
<evidence type="ECO:0000313" key="2">
    <source>
        <dbReference type="EMBL" id="ELZ38358.1"/>
    </source>
</evidence>
<dbReference type="InterPro" id="IPR043899">
    <property type="entry name" value="DUF5789"/>
</dbReference>
<dbReference type="AlphaFoldDB" id="M0DU40"/>
<proteinExistence type="predicted"/>
<feature type="compositionally biased region" description="Basic and acidic residues" evidence="1">
    <location>
        <begin position="102"/>
        <end position="118"/>
    </location>
</feature>
<evidence type="ECO:0008006" key="4">
    <source>
        <dbReference type="Google" id="ProtNLM"/>
    </source>
</evidence>
<name>M0DU40_9EURY</name>
<sequence>MSNDNENQAQAYGVTFGPLKRALREHRYPVTAGELIEQYGGFELATAAGDRRLESALQECEATTFAEPWEVRDAILGGLDDDAVVGYHGKSGESEAAESDDRDSPEVDRAGDWSRLSE</sequence>
<dbReference type="Pfam" id="PF19102">
    <property type="entry name" value="DUF5789"/>
    <property type="match status" value="1"/>
</dbReference>
<evidence type="ECO:0000256" key="1">
    <source>
        <dbReference type="SAM" id="MobiDB-lite"/>
    </source>
</evidence>
<dbReference type="RefSeq" id="WP_004048705.1">
    <property type="nucleotide sequence ID" value="NZ_AOJE01000057.1"/>
</dbReference>
<dbReference type="Proteomes" id="UP000011514">
    <property type="component" value="Unassembled WGS sequence"/>
</dbReference>
<feature type="region of interest" description="Disordered" evidence="1">
    <location>
        <begin position="86"/>
        <end position="118"/>
    </location>
</feature>
<protein>
    <recommendedName>
        <fullName evidence="4">DUF2795 domain-containing protein</fullName>
    </recommendedName>
</protein>